<dbReference type="Gene3D" id="3.30.450.20">
    <property type="entry name" value="PAS domain"/>
    <property type="match status" value="1"/>
</dbReference>
<name>X0UN60_9ZZZZ</name>
<dbReference type="Pfam" id="PF08448">
    <property type="entry name" value="PAS_4"/>
    <property type="match status" value="1"/>
</dbReference>
<dbReference type="SUPFAM" id="SSF47384">
    <property type="entry name" value="Homodimeric domain of signal transducing histidine kinase"/>
    <property type="match status" value="1"/>
</dbReference>
<feature type="domain" description="PAS fold-4" evidence="2">
    <location>
        <begin position="39"/>
        <end position="146"/>
    </location>
</feature>
<accession>X0UN60</accession>
<evidence type="ECO:0000259" key="2">
    <source>
        <dbReference type="Pfam" id="PF08448"/>
    </source>
</evidence>
<dbReference type="CDD" id="cd00082">
    <property type="entry name" value="HisKA"/>
    <property type="match status" value="1"/>
</dbReference>
<feature type="non-terminal residue" evidence="3">
    <location>
        <position position="204"/>
    </location>
</feature>
<dbReference type="SUPFAM" id="SSF55785">
    <property type="entry name" value="PYP-like sensor domain (PAS domain)"/>
    <property type="match status" value="1"/>
</dbReference>
<feature type="region of interest" description="Disordered" evidence="1">
    <location>
        <begin position="1"/>
        <end position="21"/>
    </location>
</feature>
<gene>
    <name evidence="3" type="ORF">S01H1_34194</name>
</gene>
<dbReference type="AlphaFoldDB" id="X0UN60"/>
<evidence type="ECO:0000313" key="3">
    <source>
        <dbReference type="EMBL" id="GAG01763.1"/>
    </source>
</evidence>
<reference evidence="3" key="1">
    <citation type="journal article" date="2014" name="Front. Microbiol.">
        <title>High frequency of phylogenetically diverse reductive dehalogenase-homologous genes in deep subseafloor sedimentary metagenomes.</title>
        <authorList>
            <person name="Kawai M."/>
            <person name="Futagami T."/>
            <person name="Toyoda A."/>
            <person name="Takaki Y."/>
            <person name="Nishi S."/>
            <person name="Hori S."/>
            <person name="Arai W."/>
            <person name="Tsubouchi T."/>
            <person name="Morono Y."/>
            <person name="Uchiyama I."/>
            <person name="Ito T."/>
            <person name="Fujiyama A."/>
            <person name="Inagaki F."/>
            <person name="Takami H."/>
        </authorList>
    </citation>
    <scope>NUCLEOTIDE SEQUENCE</scope>
    <source>
        <strain evidence="3">Expedition CK06-06</strain>
    </source>
</reference>
<evidence type="ECO:0000256" key="1">
    <source>
        <dbReference type="SAM" id="MobiDB-lite"/>
    </source>
</evidence>
<protein>
    <recommendedName>
        <fullName evidence="2">PAS fold-4 domain-containing protein</fullName>
    </recommendedName>
</protein>
<dbReference type="EMBL" id="BARS01021273">
    <property type="protein sequence ID" value="GAG01763.1"/>
    <property type="molecule type" value="Genomic_DNA"/>
</dbReference>
<comment type="caution">
    <text evidence="3">The sequence shown here is derived from an EMBL/GenBank/DDBJ whole genome shotgun (WGS) entry which is preliminary data.</text>
</comment>
<dbReference type="InterPro" id="IPR035965">
    <property type="entry name" value="PAS-like_dom_sf"/>
</dbReference>
<proteinExistence type="predicted"/>
<dbReference type="Gene3D" id="1.10.287.130">
    <property type="match status" value="1"/>
</dbReference>
<dbReference type="InterPro" id="IPR036097">
    <property type="entry name" value="HisK_dim/P_sf"/>
</dbReference>
<dbReference type="InterPro" id="IPR003661">
    <property type="entry name" value="HisK_dim/P_dom"/>
</dbReference>
<dbReference type="GO" id="GO:0000155">
    <property type="term" value="F:phosphorelay sensor kinase activity"/>
    <property type="evidence" value="ECO:0007669"/>
    <property type="project" value="InterPro"/>
</dbReference>
<organism evidence="3">
    <name type="scientific">marine sediment metagenome</name>
    <dbReference type="NCBI Taxonomy" id="412755"/>
    <lineage>
        <taxon>unclassified sequences</taxon>
        <taxon>metagenomes</taxon>
        <taxon>ecological metagenomes</taxon>
    </lineage>
</organism>
<sequence>MPERRKLQPKKSDKTDKRQKTDIRNGHLRFGLLGKSVVQSLPIGVVAFDPDLKIIEANSQAAKLIELGDYIDKSLAKGTDDKIQPGWTEQLKSVVSTGKTCGFDSVNYTLNDKTKSLRIVCTPLKKAKTARNLGGTVIIEDISEKVNIQRQLANAERLAAVGKLASKVAHELNNPMDGILRYINLAMRIVEQENLEKPKEYLTQ</sequence>
<dbReference type="InterPro" id="IPR013656">
    <property type="entry name" value="PAS_4"/>
</dbReference>